<feature type="transmembrane region" description="Helical" evidence="1">
    <location>
        <begin position="63"/>
        <end position="82"/>
    </location>
</feature>
<evidence type="ECO:0000313" key="3">
    <source>
        <dbReference type="Proteomes" id="UP000001625"/>
    </source>
</evidence>
<sequence precursor="true">MRFLPGSPAQIAGYLSLLSASLVVAIWLILLFAAIPSNLTVAEAVIDQLHFVFSAENQARLNFIWLAILPLLSILIGSAYLLKLARSKAIAVFLFAATLSIGLIVLAFNPFSLAIIFLLPAFWGWKCIEAFQDQPRTGS</sequence>
<dbReference type="KEGG" id="slt:Slit_1157"/>
<feature type="transmembrane region" description="Helical" evidence="1">
    <location>
        <begin position="89"/>
        <end position="119"/>
    </location>
</feature>
<evidence type="ECO:0000313" key="2">
    <source>
        <dbReference type="EMBL" id="ADE11395.1"/>
    </source>
</evidence>
<reference evidence="2 3" key="1">
    <citation type="submission" date="2010-03" db="EMBL/GenBank/DDBJ databases">
        <title>Complete sequence of Sideroxydans lithotrophicus ES-1.</title>
        <authorList>
            <consortium name="US DOE Joint Genome Institute"/>
            <person name="Lucas S."/>
            <person name="Copeland A."/>
            <person name="Lapidus A."/>
            <person name="Cheng J.-F."/>
            <person name="Bruce D."/>
            <person name="Goodwin L."/>
            <person name="Pitluck S."/>
            <person name="Munk A.C."/>
            <person name="Detter J.C."/>
            <person name="Han C."/>
            <person name="Tapia R."/>
            <person name="Larimer F."/>
            <person name="Land M."/>
            <person name="Hauser L."/>
            <person name="Kyrpides N."/>
            <person name="Ivanova N."/>
            <person name="Emerson D."/>
            <person name="Woyke T."/>
        </authorList>
    </citation>
    <scope>NUCLEOTIDE SEQUENCE [LARGE SCALE GENOMIC DNA]</scope>
    <source>
        <strain evidence="2 3">ES-1</strain>
    </source>
</reference>
<dbReference type="RefSeq" id="WP_013029293.1">
    <property type="nucleotide sequence ID" value="NC_013959.1"/>
</dbReference>
<dbReference type="AlphaFoldDB" id="D5CR09"/>
<feature type="transmembrane region" description="Helical" evidence="1">
    <location>
        <begin position="12"/>
        <end position="35"/>
    </location>
</feature>
<keyword evidence="1" id="KW-0812">Transmembrane</keyword>
<gene>
    <name evidence="2" type="ordered locus">Slit_1157</name>
</gene>
<accession>D5CR09</accession>
<dbReference type="HOGENOM" id="CLU_1843762_0_0_4"/>
<protein>
    <submittedName>
        <fullName evidence="2">Uncharacterized protein</fullName>
    </submittedName>
</protein>
<keyword evidence="3" id="KW-1185">Reference proteome</keyword>
<keyword evidence="1" id="KW-1133">Transmembrane helix</keyword>
<dbReference type="EMBL" id="CP001965">
    <property type="protein sequence ID" value="ADE11395.1"/>
    <property type="molecule type" value="Genomic_DNA"/>
</dbReference>
<keyword evidence="1" id="KW-0472">Membrane</keyword>
<dbReference type="Proteomes" id="UP000001625">
    <property type="component" value="Chromosome"/>
</dbReference>
<name>D5CR09_SIDLE</name>
<evidence type="ECO:0000256" key="1">
    <source>
        <dbReference type="SAM" id="Phobius"/>
    </source>
</evidence>
<organism evidence="2 3">
    <name type="scientific">Sideroxydans lithotrophicus (strain ES-1)</name>
    <dbReference type="NCBI Taxonomy" id="580332"/>
    <lineage>
        <taxon>Bacteria</taxon>
        <taxon>Pseudomonadati</taxon>
        <taxon>Pseudomonadota</taxon>
        <taxon>Betaproteobacteria</taxon>
        <taxon>Nitrosomonadales</taxon>
        <taxon>Gallionellaceae</taxon>
        <taxon>Sideroxydans</taxon>
    </lineage>
</organism>
<proteinExistence type="predicted"/>